<sequence length="169" mass="18513">MTDTPGDAQQNEVLQIPITTIDNREITLGELGGKAYLVVNTASKCGFTPQYKGLEELWQSYRERGLQIAGFPCNQFGGQEPGNEEQIAAFCEKNYGVSFPMFAKVEVNGSEAHPLFRKLKSDAPGLLGSKGIKWNFTKFLVDGQGKIIARYAPSTAPADIARDIEPLLD</sequence>
<dbReference type="PANTHER" id="PTHR11592">
    <property type="entry name" value="GLUTATHIONE PEROXIDASE"/>
    <property type="match status" value="1"/>
</dbReference>
<name>A0ABQ1P3R6_9GAMM</name>
<keyword evidence="2 4" id="KW-0575">Peroxidase</keyword>
<dbReference type="InterPro" id="IPR036249">
    <property type="entry name" value="Thioredoxin-like_sf"/>
</dbReference>
<evidence type="ECO:0000256" key="2">
    <source>
        <dbReference type="ARBA" id="ARBA00022559"/>
    </source>
</evidence>
<evidence type="ECO:0000313" key="5">
    <source>
        <dbReference type="EMBL" id="GGC89758.1"/>
    </source>
</evidence>
<dbReference type="PIRSF" id="PIRSF000303">
    <property type="entry name" value="Glutathion_perox"/>
    <property type="match status" value="1"/>
</dbReference>
<evidence type="ECO:0000256" key="3">
    <source>
        <dbReference type="ARBA" id="ARBA00023002"/>
    </source>
</evidence>
<protein>
    <recommendedName>
        <fullName evidence="4">Glutathione peroxidase</fullName>
    </recommendedName>
</protein>
<dbReference type="Gene3D" id="3.40.30.10">
    <property type="entry name" value="Glutaredoxin"/>
    <property type="match status" value="1"/>
</dbReference>
<organism evidence="5 6">
    <name type="scientific">Halopseudomonas salina</name>
    <dbReference type="NCBI Taxonomy" id="1323744"/>
    <lineage>
        <taxon>Bacteria</taxon>
        <taxon>Pseudomonadati</taxon>
        <taxon>Pseudomonadota</taxon>
        <taxon>Gammaproteobacteria</taxon>
        <taxon>Pseudomonadales</taxon>
        <taxon>Pseudomonadaceae</taxon>
        <taxon>Halopseudomonas</taxon>
    </lineage>
</organism>
<comment type="caution">
    <text evidence="5">The sequence shown here is derived from an EMBL/GenBank/DDBJ whole genome shotgun (WGS) entry which is preliminary data.</text>
</comment>
<dbReference type="PROSITE" id="PS51355">
    <property type="entry name" value="GLUTATHIONE_PEROXID_3"/>
    <property type="match status" value="1"/>
</dbReference>
<dbReference type="GO" id="GO:0004601">
    <property type="term" value="F:peroxidase activity"/>
    <property type="evidence" value="ECO:0007669"/>
    <property type="project" value="UniProtKB-KW"/>
</dbReference>
<reference evidence="6" key="1">
    <citation type="journal article" date="2019" name="Int. J. Syst. Evol. Microbiol.">
        <title>The Global Catalogue of Microorganisms (GCM) 10K type strain sequencing project: providing services to taxonomists for standard genome sequencing and annotation.</title>
        <authorList>
            <consortium name="The Broad Institute Genomics Platform"/>
            <consortium name="The Broad Institute Genome Sequencing Center for Infectious Disease"/>
            <person name="Wu L."/>
            <person name="Ma J."/>
        </authorList>
    </citation>
    <scope>NUCLEOTIDE SEQUENCE [LARGE SCALE GENOMIC DNA]</scope>
    <source>
        <strain evidence="6">CGMCC 1.12482</strain>
    </source>
</reference>
<dbReference type="PANTHER" id="PTHR11592:SF78">
    <property type="entry name" value="GLUTATHIONE PEROXIDASE"/>
    <property type="match status" value="1"/>
</dbReference>
<evidence type="ECO:0000256" key="1">
    <source>
        <dbReference type="ARBA" id="ARBA00006926"/>
    </source>
</evidence>
<dbReference type="InterPro" id="IPR000889">
    <property type="entry name" value="Glutathione_peroxidase"/>
</dbReference>
<dbReference type="Proteomes" id="UP000638188">
    <property type="component" value="Unassembled WGS sequence"/>
</dbReference>
<proteinExistence type="inferred from homology"/>
<dbReference type="PRINTS" id="PR01011">
    <property type="entry name" value="GLUTPROXDASE"/>
</dbReference>
<dbReference type="Pfam" id="PF00255">
    <property type="entry name" value="GSHPx"/>
    <property type="match status" value="1"/>
</dbReference>
<dbReference type="SUPFAM" id="SSF52833">
    <property type="entry name" value="Thioredoxin-like"/>
    <property type="match status" value="1"/>
</dbReference>
<evidence type="ECO:0000313" key="6">
    <source>
        <dbReference type="Proteomes" id="UP000638188"/>
    </source>
</evidence>
<accession>A0ABQ1P3R6</accession>
<dbReference type="EMBL" id="BMFF01000001">
    <property type="protein sequence ID" value="GGC89758.1"/>
    <property type="molecule type" value="Genomic_DNA"/>
</dbReference>
<gene>
    <name evidence="5" type="ORF">GCM10007418_06830</name>
</gene>
<evidence type="ECO:0000256" key="4">
    <source>
        <dbReference type="RuleBase" id="RU000499"/>
    </source>
</evidence>
<dbReference type="CDD" id="cd00340">
    <property type="entry name" value="GSH_Peroxidase"/>
    <property type="match status" value="1"/>
</dbReference>
<dbReference type="RefSeq" id="WP_150277234.1">
    <property type="nucleotide sequence ID" value="NZ_BMFF01000001.1"/>
</dbReference>
<comment type="similarity">
    <text evidence="1 4">Belongs to the glutathione peroxidase family.</text>
</comment>
<keyword evidence="6" id="KW-1185">Reference proteome</keyword>
<keyword evidence="3 4" id="KW-0560">Oxidoreductase</keyword>